<accession>A0A0E0LNM2</accession>
<dbReference type="Gramene" id="OPUNC07G21600.1">
    <property type="protein sequence ID" value="OPUNC07G21600.1"/>
    <property type="gene ID" value="OPUNC07G21600"/>
</dbReference>
<name>A0A0E0LNM2_ORYPU</name>
<dbReference type="Proteomes" id="UP000026962">
    <property type="component" value="Chromosome 7"/>
</dbReference>
<reference evidence="1" key="1">
    <citation type="submission" date="2015-04" db="UniProtKB">
        <authorList>
            <consortium name="EnsemblPlants"/>
        </authorList>
    </citation>
    <scope>IDENTIFICATION</scope>
</reference>
<protein>
    <submittedName>
        <fullName evidence="1">Uncharacterized protein</fullName>
    </submittedName>
</protein>
<reference evidence="1" key="2">
    <citation type="submission" date="2018-05" db="EMBL/GenBank/DDBJ databases">
        <title>OpunRS2 (Oryza punctata Reference Sequence Version 2).</title>
        <authorList>
            <person name="Zhang J."/>
            <person name="Kudrna D."/>
            <person name="Lee S."/>
            <person name="Talag J."/>
            <person name="Welchert J."/>
            <person name="Wing R.A."/>
        </authorList>
    </citation>
    <scope>NUCLEOTIDE SEQUENCE [LARGE SCALE GENOMIC DNA]</scope>
</reference>
<dbReference type="EnsemblPlants" id="OPUNC07G21600.1">
    <property type="protein sequence ID" value="OPUNC07G21600.1"/>
    <property type="gene ID" value="OPUNC07G21600"/>
</dbReference>
<dbReference type="AlphaFoldDB" id="A0A0E0LNM2"/>
<evidence type="ECO:0000313" key="1">
    <source>
        <dbReference type="EnsemblPlants" id="OPUNC07G21600.1"/>
    </source>
</evidence>
<evidence type="ECO:0000313" key="2">
    <source>
        <dbReference type="Proteomes" id="UP000026962"/>
    </source>
</evidence>
<organism evidence="1">
    <name type="scientific">Oryza punctata</name>
    <name type="common">Red rice</name>
    <dbReference type="NCBI Taxonomy" id="4537"/>
    <lineage>
        <taxon>Eukaryota</taxon>
        <taxon>Viridiplantae</taxon>
        <taxon>Streptophyta</taxon>
        <taxon>Embryophyta</taxon>
        <taxon>Tracheophyta</taxon>
        <taxon>Spermatophyta</taxon>
        <taxon>Magnoliopsida</taxon>
        <taxon>Liliopsida</taxon>
        <taxon>Poales</taxon>
        <taxon>Poaceae</taxon>
        <taxon>BOP clade</taxon>
        <taxon>Oryzoideae</taxon>
        <taxon>Oryzeae</taxon>
        <taxon>Oryzinae</taxon>
        <taxon>Oryza</taxon>
    </lineage>
</organism>
<keyword evidence="2" id="KW-1185">Reference proteome</keyword>
<sequence>MEGGHTFVSADEQAVGKLKLKFNRFPQWSRAPTLKPISNLGKHGMRRKMTRAELVGGIWAHRAIALPLGQPPLRLEARPPPRVRGVQSLFYLEAGPRTNVRSGQPPLRLGPHNCSILRWPSAVFKYLPES</sequence>
<proteinExistence type="predicted"/>
<dbReference type="HOGENOM" id="CLU_1941521_0_0_1"/>